<evidence type="ECO:0000256" key="1">
    <source>
        <dbReference type="SAM" id="SignalP"/>
    </source>
</evidence>
<dbReference type="AlphaFoldDB" id="A0A4P9Y8J6"/>
<feature type="chain" id="PRO_5020962173" evidence="1">
    <location>
        <begin position="18"/>
        <end position="368"/>
    </location>
</feature>
<keyword evidence="3" id="KW-1185">Reference proteome</keyword>
<proteinExistence type="predicted"/>
<sequence>MLFILLLALTLASSALAVPFGGFTSSWESKVVEYREIQSKEYDLVNTDELDRLGRTIASFREIYDHFQKPSLIEAVAFKRHTALKEWKKQGQIVARQLRTSGTNMEKFKKVADHCSVNWTSLTKKDKSDCRKLTRRMVSSLGRTLRSLWGLSIISKMIFEYDGRDTSSGKILVVSKVASSFSQGLFIGQKEYEYLLKEVTKTLFPEKVLKGVRLASADSVLKVLVGLRVYIKGLSLQERFLFQIPLLYHYLRVYSMALGLANNCGAEKPQPPSADSRTLYEVDLESIRLLDISCNNDGCPYTSEEKDELNRALENLFKDSKRKIKCPSKELKVAQKALVKIMGPASILVGEIATDIKSLGKQIHEVTS</sequence>
<dbReference type="EMBL" id="KZ987805">
    <property type="protein sequence ID" value="RKP14671.1"/>
    <property type="molecule type" value="Genomic_DNA"/>
</dbReference>
<accession>A0A4P9Y8J6</accession>
<protein>
    <submittedName>
        <fullName evidence="2">Uncharacterized protein</fullName>
    </submittedName>
</protein>
<reference evidence="3" key="1">
    <citation type="journal article" date="2018" name="Nat. Microbiol.">
        <title>Leveraging single-cell genomics to expand the fungal tree of life.</title>
        <authorList>
            <person name="Ahrendt S.R."/>
            <person name="Quandt C.A."/>
            <person name="Ciobanu D."/>
            <person name="Clum A."/>
            <person name="Salamov A."/>
            <person name="Andreopoulos B."/>
            <person name="Cheng J.F."/>
            <person name="Woyke T."/>
            <person name="Pelin A."/>
            <person name="Henrissat B."/>
            <person name="Reynolds N.K."/>
            <person name="Benny G.L."/>
            <person name="Smith M.E."/>
            <person name="James T.Y."/>
            <person name="Grigoriev I.V."/>
        </authorList>
    </citation>
    <scope>NUCLEOTIDE SEQUENCE [LARGE SCALE GENOMIC DNA]</scope>
</reference>
<keyword evidence="1" id="KW-0732">Signal</keyword>
<organism evidence="2 3">
    <name type="scientific">Piptocephalis cylindrospora</name>
    <dbReference type="NCBI Taxonomy" id="1907219"/>
    <lineage>
        <taxon>Eukaryota</taxon>
        <taxon>Fungi</taxon>
        <taxon>Fungi incertae sedis</taxon>
        <taxon>Zoopagomycota</taxon>
        <taxon>Zoopagomycotina</taxon>
        <taxon>Zoopagomycetes</taxon>
        <taxon>Zoopagales</taxon>
        <taxon>Piptocephalidaceae</taxon>
        <taxon>Piptocephalis</taxon>
    </lineage>
</organism>
<feature type="signal peptide" evidence="1">
    <location>
        <begin position="1"/>
        <end position="17"/>
    </location>
</feature>
<evidence type="ECO:0000313" key="3">
    <source>
        <dbReference type="Proteomes" id="UP000267251"/>
    </source>
</evidence>
<name>A0A4P9Y8J6_9FUNG</name>
<evidence type="ECO:0000313" key="2">
    <source>
        <dbReference type="EMBL" id="RKP14671.1"/>
    </source>
</evidence>
<gene>
    <name evidence="2" type="ORF">BJ684DRAFT_15017</name>
</gene>
<dbReference type="Proteomes" id="UP000267251">
    <property type="component" value="Unassembled WGS sequence"/>
</dbReference>